<evidence type="ECO:0000259" key="3">
    <source>
        <dbReference type="Pfam" id="PF12704"/>
    </source>
</evidence>
<feature type="transmembrane region" description="Helical" evidence="2">
    <location>
        <begin position="50"/>
        <end position="73"/>
    </location>
</feature>
<dbReference type="AlphaFoldDB" id="E0PQR0"/>
<dbReference type="InterPro" id="IPR025857">
    <property type="entry name" value="MacB_PCD"/>
</dbReference>
<keyword evidence="1" id="KW-0813">Transport</keyword>
<dbReference type="Proteomes" id="UP000003823">
    <property type="component" value="Unassembled WGS sequence"/>
</dbReference>
<dbReference type="eggNOG" id="COG0577">
    <property type="taxonomic scope" value="Bacteria"/>
</dbReference>
<feature type="domain" description="MacB-like periplasmic core" evidence="3">
    <location>
        <begin position="51"/>
        <end position="225"/>
    </location>
</feature>
<dbReference type="PANTHER" id="PTHR43738:SF1">
    <property type="entry name" value="HEMIN TRANSPORT SYSTEM PERMEASE PROTEIN HRTB-RELATED"/>
    <property type="match status" value="1"/>
</dbReference>
<evidence type="ECO:0000313" key="5">
    <source>
        <dbReference type="Proteomes" id="UP000003823"/>
    </source>
</evidence>
<feature type="transmembrane region" description="Helical" evidence="2">
    <location>
        <begin position="308"/>
        <end position="336"/>
    </location>
</feature>
<dbReference type="EMBL" id="AEEN01000012">
    <property type="protein sequence ID" value="EFM31507.1"/>
    <property type="molecule type" value="Genomic_DNA"/>
</dbReference>
<proteinExistence type="predicted"/>
<sequence>MVGVVLNGWKDSDSVYWSGWLLNYLWEMLKEISMYLAIKEIVRNKLRYSLILTTIFLIAFMVFFMTSLALGLVRNNRAAIDNWQATGVVLSDYANDNLTASFIPEKDYKDKSSEETAPLGYMFAVTNLVDGSEKVNVSIFAQEWNSFISPSLTEGRYPEGDDEVVVDQSFENYGMKLGDAIQLNGSDSSYKIVGLTQGNKFFTEPVVFTSLTTYWTLQGTVKANRSISALVLKNDIEVAGDGLKQISIPKMISKIPGYTPQVNVFSGMILAMIVITGLIVGIFVYIITIQKLGLYGIMRAQGIQIKTIVWSLFCQIFLLAGMGIGLALLAIGGVILVLPATFFFYPSWIAYSVLSLVISLMALLGGVISLPRLLKVDPITAIAE</sequence>
<evidence type="ECO:0000256" key="2">
    <source>
        <dbReference type="SAM" id="Phobius"/>
    </source>
</evidence>
<protein>
    <submittedName>
        <fullName evidence="4">Efflux ABC transporter, permease protein</fullName>
    </submittedName>
</protein>
<feature type="transmembrane region" description="Helical" evidence="2">
    <location>
        <begin position="348"/>
        <end position="370"/>
    </location>
</feature>
<feature type="transmembrane region" description="Helical" evidence="2">
    <location>
        <begin position="264"/>
        <end position="287"/>
    </location>
</feature>
<dbReference type="Pfam" id="PF12704">
    <property type="entry name" value="MacB_PCD"/>
    <property type="match status" value="1"/>
</dbReference>
<evidence type="ECO:0000256" key="1">
    <source>
        <dbReference type="ARBA" id="ARBA00022448"/>
    </source>
</evidence>
<keyword evidence="2" id="KW-1133">Transmembrane helix</keyword>
<dbReference type="PANTHER" id="PTHR43738">
    <property type="entry name" value="ABC TRANSPORTER, MEMBRANE PROTEIN"/>
    <property type="match status" value="1"/>
</dbReference>
<keyword evidence="2" id="KW-0472">Membrane</keyword>
<keyword evidence="2" id="KW-0812">Transmembrane</keyword>
<name>E0PQR0_STRMT</name>
<comment type="caution">
    <text evidence="4">The sequence shown here is derived from an EMBL/GenBank/DDBJ whole genome shotgun (WGS) entry which is preliminary data.</text>
</comment>
<evidence type="ECO:0000313" key="4">
    <source>
        <dbReference type="EMBL" id="EFM31507.1"/>
    </source>
</evidence>
<dbReference type="InterPro" id="IPR051125">
    <property type="entry name" value="ABC-4/HrtB_transporter"/>
</dbReference>
<dbReference type="HOGENOM" id="CLU_060907_2_0_9"/>
<reference evidence="4 5" key="1">
    <citation type="submission" date="2010-07" db="EMBL/GenBank/DDBJ databases">
        <authorList>
            <person name="Muzny D."/>
            <person name="Qin X."/>
            <person name="Deng J."/>
            <person name="Jiang H."/>
            <person name="Liu Y."/>
            <person name="Qu J."/>
            <person name="Song X.-Z."/>
            <person name="Zhang L."/>
            <person name="Thornton R."/>
            <person name="Coyle M."/>
            <person name="Francisco L."/>
            <person name="Jackson L."/>
            <person name="Javaid M."/>
            <person name="Korchina V."/>
            <person name="Kovar C."/>
            <person name="Mata R."/>
            <person name="Mathew T."/>
            <person name="Ngo R."/>
            <person name="Nguyen L."/>
            <person name="Nguyen N."/>
            <person name="Okwuonu G."/>
            <person name="Ongeri F."/>
            <person name="Pham C."/>
            <person name="Simmons D."/>
            <person name="Wilczek-Boney K."/>
            <person name="Hale W."/>
            <person name="Jakkamsetti A."/>
            <person name="Pham P."/>
            <person name="Ruth R."/>
            <person name="San Lucas F."/>
            <person name="Warren J."/>
            <person name="Zhang J."/>
            <person name="Zhao Z."/>
            <person name="Zhou C."/>
            <person name="Zhu D."/>
            <person name="Lee S."/>
            <person name="Bess C."/>
            <person name="Blankenburg K."/>
            <person name="Forbes L."/>
            <person name="Fu Q."/>
            <person name="Gubbala S."/>
            <person name="Hirani K."/>
            <person name="Jayaseelan J.C."/>
            <person name="Lara F."/>
            <person name="Munidasa M."/>
            <person name="Palculict T."/>
            <person name="Patil S."/>
            <person name="Pu L.-L."/>
            <person name="Saada N."/>
            <person name="Tang L."/>
            <person name="Weissenberger G."/>
            <person name="Zhu Y."/>
            <person name="Hemphill L."/>
            <person name="Shang Y."/>
            <person name="Youmans B."/>
            <person name="Ayvaz T."/>
            <person name="Ross M."/>
            <person name="Santibanez J."/>
            <person name="Aqrawi P."/>
            <person name="Gross S."/>
            <person name="Joshi V."/>
            <person name="Fowler G."/>
            <person name="Nazareth L."/>
            <person name="Reid J."/>
            <person name="Worley K."/>
            <person name="Petrosino J."/>
            <person name="Highlander S."/>
            <person name="Gibbs R."/>
        </authorList>
    </citation>
    <scope>NUCLEOTIDE SEQUENCE [LARGE SCALE GENOMIC DNA]</scope>
    <source>
        <strain evidence="4 5">ATCC 6249</strain>
    </source>
</reference>
<gene>
    <name evidence="4" type="ORF">HMPREF8571_0877</name>
</gene>
<organism evidence="4 5">
    <name type="scientific">Streptococcus mitis ATCC 6249</name>
    <dbReference type="NCBI Taxonomy" id="864567"/>
    <lineage>
        <taxon>Bacteria</taxon>
        <taxon>Bacillati</taxon>
        <taxon>Bacillota</taxon>
        <taxon>Bacilli</taxon>
        <taxon>Lactobacillales</taxon>
        <taxon>Streptococcaceae</taxon>
        <taxon>Streptococcus</taxon>
        <taxon>Streptococcus mitis group</taxon>
    </lineage>
</organism>
<accession>E0PQR0</accession>